<organism evidence="1 2">
    <name type="scientific">Bauhinia variegata</name>
    <name type="common">Purple orchid tree</name>
    <name type="synonym">Phanera variegata</name>
    <dbReference type="NCBI Taxonomy" id="167791"/>
    <lineage>
        <taxon>Eukaryota</taxon>
        <taxon>Viridiplantae</taxon>
        <taxon>Streptophyta</taxon>
        <taxon>Embryophyta</taxon>
        <taxon>Tracheophyta</taxon>
        <taxon>Spermatophyta</taxon>
        <taxon>Magnoliopsida</taxon>
        <taxon>eudicotyledons</taxon>
        <taxon>Gunneridae</taxon>
        <taxon>Pentapetalae</taxon>
        <taxon>rosids</taxon>
        <taxon>fabids</taxon>
        <taxon>Fabales</taxon>
        <taxon>Fabaceae</taxon>
        <taxon>Cercidoideae</taxon>
        <taxon>Cercideae</taxon>
        <taxon>Bauhiniinae</taxon>
        <taxon>Bauhinia</taxon>
    </lineage>
</organism>
<protein>
    <submittedName>
        <fullName evidence="1">Uncharacterized protein</fullName>
    </submittedName>
</protein>
<sequence length="188" mass="21412">MATRPRTSKRVCAIRRAPDGSAFGKCEKCGISVAILLADLHECEPKKDTKRFRGIAGKKLVSNQNFEDQPISPFRLFMESFMRSCNTGSLIEIDRRGFETWKNMSKEEKQPYVSQAGKVNSAYEEALKKEVGDMIQVNDEADSAMVVKFDQFKQQPYEEFFEYSDYASSEGYDWFNTGSESWTADGSQ</sequence>
<accession>A0ACB9LB71</accession>
<dbReference type="Proteomes" id="UP000828941">
    <property type="component" value="Chromosome 12"/>
</dbReference>
<comment type="caution">
    <text evidence="1">The sequence shown here is derived from an EMBL/GenBank/DDBJ whole genome shotgun (WGS) entry which is preliminary data.</text>
</comment>
<proteinExistence type="predicted"/>
<dbReference type="EMBL" id="CM039437">
    <property type="protein sequence ID" value="KAI4306531.1"/>
    <property type="molecule type" value="Genomic_DNA"/>
</dbReference>
<reference evidence="1 2" key="1">
    <citation type="journal article" date="2022" name="DNA Res.">
        <title>Chromosomal-level genome assembly of the orchid tree Bauhinia variegata (Leguminosae; Cercidoideae) supports the allotetraploid origin hypothesis of Bauhinia.</title>
        <authorList>
            <person name="Zhong Y."/>
            <person name="Chen Y."/>
            <person name="Zheng D."/>
            <person name="Pang J."/>
            <person name="Liu Y."/>
            <person name="Luo S."/>
            <person name="Meng S."/>
            <person name="Qian L."/>
            <person name="Wei D."/>
            <person name="Dai S."/>
            <person name="Zhou R."/>
        </authorList>
    </citation>
    <scope>NUCLEOTIDE SEQUENCE [LARGE SCALE GENOMIC DNA]</scope>
    <source>
        <strain evidence="1">BV-YZ2020</strain>
    </source>
</reference>
<keyword evidence="2" id="KW-1185">Reference proteome</keyword>
<name>A0ACB9LB71_BAUVA</name>
<evidence type="ECO:0000313" key="2">
    <source>
        <dbReference type="Proteomes" id="UP000828941"/>
    </source>
</evidence>
<evidence type="ECO:0000313" key="1">
    <source>
        <dbReference type="EMBL" id="KAI4306531.1"/>
    </source>
</evidence>
<gene>
    <name evidence="1" type="ORF">L6164_029800</name>
</gene>